<dbReference type="CDD" id="cd07398">
    <property type="entry name" value="MPP_YbbF-LpxH"/>
    <property type="match status" value="1"/>
</dbReference>
<dbReference type="InterPro" id="IPR029052">
    <property type="entry name" value="Metallo-depent_PP-like"/>
</dbReference>
<keyword evidence="4" id="KW-0472">Membrane</keyword>
<dbReference type="OrthoDB" id="9802481at2"/>
<keyword evidence="3" id="KW-0479">Metal-binding</keyword>
<dbReference type="EMBL" id="QEYD01000001">
    <property type="protein sequence ID" value="PWE31546.1"/>
    <property type="molecule type" value="Genomic_DNA"/>
</dbReference>
<evidence type="ECO:0000256" key="5">
    <source>
        <dbReference type="ARBA" id="ARBA00023211"/>
    </source>
</evidence>
<dbReference type="GO" id="GO:0008758">
    <property type="term" value="F:UDP-2,3-diacylglucosamine hydrolase activity"/>
    <property type="evidence" value="ECO:0007669"/>
    <property type="project" value="TreeGrafter"/>
</dbReference>
<comment type="caution">
    <text evidence="7">The sequence shown here is derived from an EMBL/GenBank/DDBJ whole genome shotgun (WGS) entry which is preliminary data.</text>
</comment>
<protein>
    <submittedName>
        <fullName evidence="7">UDP-2,3-diacylglucosamine diphosphatase</fullName>
    </submittedName>
</protein>
<keyword evidence="8" id="KW-1185">Reference proteome</keyword>
<dbReference type="GeneID" id="94363371"/>
<dbReference type="AlphaFoldDB" id="A0A2U2CI41"/>
<dbReference type="InterPro" id="IPR043461">
    <property type="entry name" value="LpxH-like"/>
</dbReference>
<feature type="domain" description="Calcineurin-like phosphoesterase" evidence="6">
    <location>
        <begin position="13"/>
        <end position="210"/>
    </location>
</feature>
<dbReference type="InterPro" id="IPR004843">
    <property type="entry name" value="Calcineurin-like_PHP"/>
</dbReference>
<dbReference type="RefSeq" id="WP_109531347.1">
    <property type="nucleotide sequence ID" value="NZ_QEYD01000001.1"/>
</dbReference>
<keyword evidence="1" id="KW-1003">Cell membrane</keyword>
<dbReference type="GO" id="GO:0009245">
    <property type="term" value="P:lipid A biosynthetic process"/>
    <property type="evidence" value="ECO:0007669"/>
    <property type="project" value="TreeGrafter"/>
</dbReference>
<dbReference type="PANTHER" id="PTHR34990">
    <property type="entry name" value="UDP-2,3-DIACYLGLUCOSAMINE HYDROLASE-RELATED"/>
    <property type="match status" value="1"/>
</dbReference>
<accession>A0A2U2CI41</accession>
<sequence length="265" mass="29598">MKDTARPSPRDCRTLFLSDLHLGALGAQSERVLEFLQGYRAETYVLVGDVLDLWQPLLPHWTPEDQAVIDHLNQRKAEGARLIYLRGNHDPHPERAPSRARPDAVAQDRCIHHAADGRRYLVLHGDCVDSRLFRAHVFTRLGSRIDHALRSLDRGLQRLWRQSPGEARSTIETLLVWLSTLSHLSRTHEKRLVDLARAEGLDGVICGHFHLAALHDEHGLAYVNCGDWVDSVSGVVESFDGVLHLLTAPQPEPAVLATGGDMVEA</sequence>
<proteinExistence type="predicted"/>
<evidence type="ECO:0000256" key="4">
    <source>
        <dbReference type="ARBA" id="ARBA00023136"/>
    </source>
</evidence>
<organism evidence="7 8">
    <name type="scientific">Pararhodobacter marinus</name>
    <dbReference type="NCBI Taxonomy" id="2184063"/>
    <lineage>
        <taxon>Bacteria</taxon>
        <taxon>Pseudomonadati</taxon>
        <taxon>Pseudomonadota</taxon>
        <taxon>Alphaproteobacteria</taxon>
        <taxon>Rhodobacterales</taxon>
        <taxon>Paracoccaceae</taxon>
        <taxon>Pararhodobacter</taxon>
    </lineage>
</organism>
<reference evidence="7 8" key="1">
    <citation type="submission" date="2018-05" db="EMBL/GenBank/DDBJ databases">
        <title>Pararhodobacter marina sp. nov., isolated from deep-sea water of the Indian Ocean.</title>
        <authorList>
            <person name="Lai Q.Sr."/>
            <person name="Liu X."/>
            <person name="Shao Z."/>
        </authorList>
    </citation>
    <scope>NUCLEOTIDE SEQUENCE [LARGE SCALE GENOMIC DNA]</scope>
    <source>
        <strain evidence="7 8">CIC4N-9</strain>
    </source>
</reference>
<evidence type="ECO:0000256" key="2">
    <source>
        <dbReference type="ARBA" id="ARBA00022519"/>
    </source>
</evidence>
<dbReference type="Proteomes" id="UP000244940">
    <property type="component" value="Unassembled WGS sequence"/>
</dbReference>
<dbReference type="SUPFAM" id="SSF56300">
    <property type="entry name" value="Metallo-dependent phosphatases"/>
    <property type="match status" value="1"/>
</dbReference>
<evidence type="ECO:0000256" key="1">
    <source>
        <dbReference type="ARBA" id="ARBA00022475"/>
    </source>
</evidence>
<keyword evidence="5" id="KW-0464">Manganese</keyword>
<gene>
    <name evidence="7" type="ORF">C4N9_00575</name>
</gene>
<name>A0A2U2CI41_9RHOB</name>
<evidence type="ECO:0000259" key="6">
    <source>
        <dbReference type="Pfam" id="PF00149"/>
    </source>
</evidence>
<dbReference type="GO" id="GO:0016020">
    <property type="term" value="C:membrane"/>
    <property type="evidence" value="ECO:0007669"/>
    <property type="project" value="GOC"/>
</dbReference>
<dbReference type="Pfam" id="PF00149">
    <property type="entry name" value="Metallophos"/>
    <property type="match status" value="1"/>
</dbReference>
<evidence type="ECO:0000313" key="7">
    <source>
        <dbReference type="EMBL" id="PWE31546.1"/>
    </source>
</evidence>
<evidence type="ECO:0000256" key="3">
    <source>
        <dbReference type="ARBA" id="ARBA00022723"/>
    </source>
</evidence>
<dbReference type="GO" id="GO:0046872">
    <property type="term" value="F:metal ion binding"/>
    <property type="evidence" value="ECO:0007669"/>
    <property type="project" value="UniProtKB-KW"/>
</dbReference>
<dbReference type="Gene3D" id="3.60.21.10">
    <property type="match status" value="1"/>
</dbReference>
<keyword evidence="2" id="KW-0997">Cell inner membrane</keyword>
<dbReference type="PANTHER" id="PTHR34990:SF2">
    <property type="entry name" value="BLL8164 PROTEIN"/>
    <property type="match status" value="1"/>
</dbReference>
<evidence type="ECO:0000313" key="8">
    <source>
        <dbReference type="Proteomes" id="UP000244940"/>
    </source>
</evidence>